<dbReference type="VEuPathDB" id="VectorBase:AALF006934"/>
<feature type="binding site" evidence="1">
    <location>
        <position position="155"/>
    </location>
    <ligand>
        <name>Zn(2+)</name>
        <dbReference type="ChEBI" id="CHEBI:29105"/>
        <note>catalytic</note>
    </ligand>
</feature>
<evidence type="ECO:0000256" key="2">
    <source>
        <dbReference type="RuleBase" id="RU361183"/>
    </source>
</evidence>
<name>A0A023ELF2_AEDAL</name>
<keyword evidence="1 2" id="KW-0645">Protease</keyword>
<comment type="cofactor">
    <cofactor evidence="1 2">
        <name>Zn(2+)</name>
        <dbReference type="ChEBI" id="CHEBI:29105"/>
    </cofactor>
    <text evidence="1 2">Binds 1 zinc ion per subunit.</text>
</comment>
<dbReference type="SUPFAM" id="SSF55486">
    <property type="entry name" value="Metalloproteases ('zincins'), catalytic domain"/>
    <property type="match status" value="1"/>
</dbReference>
<feature type="binding site" evidence="1">
    <location>
        <position position="161"/>
    </location>
    <ligand>
        <name>Zn(2+)</name>
        <dbReference type="ChEBI" id="CHEBI:29105"/>
        <note>catalytic</note>
    </ligand>
</feature>
<dbReference type="Pfam" id="PF01400">
    <property type="entry name" value="Astacin"/>
    <property type="match status" value="1"/>
</dbReference>
<dbReference type="MEROPS" id="M12.A12"/>
<evidence type="ECO:0000259" key="3">
    <source>
        <dbReference type="PROSITE" id="PS51864"/>
    </source>
</evidence>
<dbReference type="Gene3D" id="3.40.390.10">
    <property type="entry name" value="Collagenase (Catalytic Domain)"/>
    <property type="match status" value="1"/>
</dbReference>
<dbReference type="GO" id="GO:0006508">
    <property type="term" value="P:proteolysis"/>
    <property type="evidence" value="ECO:0007669"/>
    <property type="project" value="UniProtKB-KW"/>
</dbReference>
<organism evidence="4">
    <name type="scientific">Aedes albopictus</name>
    <name type="common">Asian tiger mosquito</name>
    <name type="synonym">Stegomyia albopicta</name>
    <dbReference type="NCBI Taxonomy" id="7160"/>
    <lineage>
        <taxon>Eukaryota</taxon>
        <taxon>Metazoa</taxon>
        <taxon>Ecdysozoa</taxon>
        <taxon>Arthropoda</taxon>
        <taxon>Hexapoda</taxon>
        <taxon>Insecta</taxon>
        <taxon>Pterygota</taxon>
        <taxon>Neoptera</taxon>
        <taxon>Endopterygota</taxon>
        <taxon>Diptera</taxon>
        <taxon>Nematocera</taxon>
        <taxon>Culicoidea</taxon>
        <taxon>Culicidae</taxon>
        <taxon>Culicinae</taxon>
        <taxon>Aedini</taxon>
        <taxon>Aedes</taxon>
        <taxon>Stegomyia</taxon>
    </lineage>
</organism>
<dbReference type="PROSITE" id="PS51864">
    <property type="entry name" value="ASTACIN"/>
    <property type="match status" value="1"/>
</dbReference>
<accession>A0A023ELF2</accession>
<dbReference type="InterPro" id="IPR006026">
    <property type="entry name" value="Peptidase_Metallo"/>
</dbReference>
<dbReference type="GO" id="GO:0008270">
    <property type="term" value="F:zinc ion binding"/>
    <property type="evidence" value="ECO:0007669"/>
    <property type="project" value="UniProtKB-UniRule"/>
</dbReference>
<dbReference type="AlphaFoldDB" id="A0A023ELF2"/>
<dbReference type="PRINTS" id="PR00480">
    <property type="entry name" value="ASTACIN"/>
</dbReference>
<dbReference type="InterPro" id="IPR034035">
    <property type="entry name" value="Astacin-like_dom"/>
</dbReference>
<evidence type="ECO:0000256" key="1">
    <source>
        <dbReference type="PROSITE-ProRule" id="PRU01211"/>
    </source>
</evidence>
<comment type="caution">
    <text evidence="1">Lacks conserved residue(s) required for the propagation of feature annotation.</text>
</comment>
<keyword evidence="1 2" id="KW-0862">Zinc</keyword>
<feature type="binding site" evidence="1">
    <location>
        <position position="151"/>
    </location>
    <ligand>
        <name>Zn(2+)</name>
        <dbReference type="ChEBI" id="CHEBI:29105"/>
        <note>catalytic</note>
    </ligand>
</feature>
<feature type="active site" evidence="1">
    <location>
        <position position="152"/>
    </location>
</feature>
<proteinExistence type="evidence at transcript level"/>
<dbReference type="InterPro" id="IPR024079">
    <property type="entry name" value="MetalloPept_cat_dom_sf"/>
</dbReference>
<dbReference type="GO" id="GO:0004222">
    <property type="term" value="F:metalloendopeptidase activity"/>
    <property type="evidence" value="ECO:0007669"/>
    <property type="project" value="UniProtKB-UniRule"/>
</dbReference>
<feature type="signal peptide" evidence="2">
    <location>
        <begin position="1"/>
        <end position="20"/>
    </location>
</feature>
<dbReference type="PANTHER" id="PTHR10127:SF814">
    <property type="entry name" value="MEPRIN A SUBUNIT BETA"/>
    <property type="match status" value="1"/>
</dbReference>
<dbReference type="VEuPathDB" id="VectorBase:AALFPA_070399"/>
<feature type="domain" description="Peptidase M12A" evidence="3">
    <location>
        <begin position="53"/>
        <end position="253"/>
    </location>
</feature>
<reference evidence="4" key="1">
    <citation type="journal article" date="2014" name="PLoS Negl. Trop. Dis.">
        <title>Identification and characterization of seminal fluid proteins in the Asian tiger mosquito, Aedes albopictus.</title>
        <authorList>
            <person name="Boes K.E."/>
            <person name="Ribeiro J.M."/>
            <person name="Wong A."/>
            <person name="Harrington L.C."/>
            <person name="Wolfner M.F."/>
            <person name="Sirot L.K."/>
        </authorList>
    </citation>
    <scope>NUCLEOTIDE SEQUENCE</scope>
    <source>
        <tissue evidence="4">Reproductive organs</tissue>
    </source>
</reference>
<dbReference type="EC" id="3.4.24.-" evidence="2"/>
<dbReference type="CDD" id="cd04280">
    <property type="entry name" value="ZnMc_astacin_like"/>
    <property type="match status" value="1"/>
</dbReference>
<keyword evidence="2" id="KW-0732">Signal</keyword>
<dbReference type="PANTHER" id="PTHR10127">
    <property type="entry name" value="DISCOIDIN, CUB, EGF, LAMININ , AND ZINC METALLOPROTEASE DOMAIN CONTAINING"/>
    <property type="match status" value="1"/>
</dbReference>
<protein>
    <recommendedName>
        <fullName evidence="2">Metalloendopeptidase</fullName>
        <ecNumber evidence="2">3.4.24.-</ecNumber>
    </recommendedName>
</protein>
<keyword evidence="1 2" id="KW-0482">Metalloprotease</keyword>
<evidence type="ECO:0000313" key="4">
    <source>
        <dbReference type="EMBL" id="JAC10042.1"/>
    </source>
</evidence>
<dbReference type="EMBL" id="GAPW01003556">
    <property type="protein sequence ID" value="JAC10042.1"/>
    <property type="molecule type" value="mRNA"/>
</dbReference>
<dbReference type="SMART" id="SM00235">
    <property type="entry name" value="ZnMc"/>
    <property type="match status" value="1"/>
</dbReference>
<dbReference type="VEuPathDB" id="VectorBase:AALC636_006591"/>
<keyword evidence="1 2" id="KW-0378">Hydrolase</keyword>
<sequence>MQHIKTTFVLCALFITSALSQNGDNAEEVGNHFEGDMILNPEQLMATDDELRNVMIKSKYRWPHNTVRYRIDIEKFGPSQLEYIRKAMDTIESVSCIKFVEAGQMAKKYVKIGFEKPGCFATIGYQGKPQTLNLTPTRLESGCFRLGTIMHELLHTLGFYHQQSATNRDQYVKILWKNIEPEQKHNFKKYSYDKVTDFNIKYDYGSIMHYVRKAFSMNGEPTIIPKVPNVFIGQRLKLSEGDIMKLNRLYGCRTK</sequence>
<dbReference type="InterPro" id="IPR001506">
    <property type="entry name" value="Peptidase_M12A"/>
</dbReference>
<feature type="chain" id="PRO_5005101607" description="Metalloendopeptidase" evidence="2">
    <location>
        <begin position="21"/>
        <end position="255"/>
    </location>
</feature>
<keyword evidence="1 2" id="KW-0479">Metal-binding</keyword>